<sequence>MTSLHQRRSSLALTTLHIGGAGSGSGSPVDPLNDKLTESGRYFIGDFVIARDGIVAERRHDEAAGQREEASEPSEESAGEQAPRLSSACASGGRGGEPLDWSALQIGPLLGRGASGYVRRARLCDKLLAVKRIAISDDERRRQTFNEISTLVGCTDLSAANLITCYGVRCIEGNIEIAMEYMDLGSLGDLLRRHGPLPEEALGSLLDQTLAALHHLHKEKHAVHRDLKPQNLLLSSSGKCKLSDFGCVAELQDSFGKCGTFVGTVPYMSPERIHGGEYSYASDIWSLGLTIVEAALGHFPYARCNGYWGILQAVLHESSPTLPADRFSPEIVDLAAQCLQKAAVDRPTARELQAHPFLERCRASSFSTCEFLRVFAPHDQRRASGDASLFAMSDEDEYEMEGEEEEEEEEVLLPDSRFSRASGDGDVGGGAAPTVRHWGRRTEARATAKEAARSSGGEDPPHGPQLRALQAQLEDSRRESAILRQELQAAQYSGRLLQQQCDDAEAIVSRLKASREDRRAAAGGSAASTPSPPTPASASRPGSGRRLLLEPLAVGREAAMPVALDVRVLTGLHPADLERLAMLTERNLSEIRAAQRRVARTRPISAHAGGLAAPRGAILWRRCRRGPAQSRPTAAIWRHRPRRVWRSRAVCRPTELLLSLRAAELFGLRAAELLRPACGVGGGRPASNAPQGRPTARANRHGR</sequence>
<dbReference type="InterPro" id="IPR017441">
    <property type="entry name" value="Protein_kinase_ATP_BS"/>
</dbReference>
<name>A0A7S3W0T4_EMIHU</name>
<feature type="compositionally biased region" description="Basic and acidic residues" evidence="9">
    <location>
        <begin position="59"/>
        <end position="70"/>
    </location>
</feature>
<dbReference type="InterPro" id="IPR000719">
    <property type="entry name" value="Prot_kinase_dom"/>
</dbReference>
<evidence type="ECO:0000256" key="9">
    <source>
        <dbReference type="SAM" id="MobiDB-lite"/>
    </source>
</evidence>
<evidence type="ECO:0000256" key="4">
    <source>
        <dbReference type="ARBA" id="ARBA00022777"/>
    </source>
</evidence>
<proteinExistence type="inferred from homology"/>
<keyword evidence="3 8" id="KW-0547">Nucleotide-binding</keyword>
<feature type="binding site" evidence="8">
    <location>
        <position position="131"/>
    </location>
    <ligand>
        <name>ATP</name>
        <dbReference type="ChEBI" id="CHEBI:30616"/>
    </ligand>
</feature>
<keyword evidence="5 8" id="KW-0067">ATP-binding</keyword>
<evidence type="ECO:0000256" key="6">
    <source>
        <dbReference type="ARBA" id="ARBA00038035"/>
    </source>
</evidence>
<feature type="domain" description="Protein kinase" evidence="10">
    <location>
        <begin position="104"/>
        <end position="358"/>
    </location>
</feature>
<dbReference type="PANTHER" id="PTHR48013:SF32">
    <property type="entry name" value="MITOGEN-ACTIVATED PROTEIN KINASE KINASE 2-LIKE"/>
    <property type="match status" value="1"/>
</dbReference>
<dbReference type="InterPro" id="IPR011009">
    <property type="entry name" value="Kinase-like_dom_sf"/>
</dbReference>
<dbReference type="EC" id="2.7.12.2" evidence="7"/>
<evidence type="ECO:0000256" key="8">
    <source>
        <dbReference type="PROSITE-ProRule" id="PRU10141"/>
    </source>
</evidence>
<feature type="compositionally biased region" description="Basic and acidic residues" evidence="9">
    <location>
        <begin position="440"/>
        <end position="452"/>
    </location>
</feature>
<dbReference type="Pfam" id="PF00069">
    <property type="entry name" value="Pkinase"/>
    <property type="match status" value="1"/>
</dbReference>
<protein>
    <recommendedName>
        <fullName evidence="7">mitogen-activated protein kinase kinase</fullName>
        <ecNumber evidence="7">2.7.12.2</ecNumber>
    </recommendedName>
</protein>
<evidence type="ECO:0000256" key="1">
    <source>
        <dbReference type="ARBA" id="ARBA00022527"/>
    </source>
</evidence>
<feature type="region of interest" description="Disordered" evidence="9">
    <location>
        <begin position="515"/>
        <end position="544"/>
    </location>
</feature>
<feature type="region of interest" description="Disordered" evidence="9">
    <location>
        <begin position="59"/>
        <end position="93"/>
    </location>
</feature>
<keyword evidence="1" id="KW-0723">Serine/threonine-protein kinase</keyword>
<evidence type="ECO:0000313" key="11">
    <source>
        <dbReference type="EMBL" id="CAE0529431.1"/>
    </source>
</evidence>
<evidence type="ECO:0000256" key="5">
    <source>
        <dbReference type="ARBA" id="ARBA00022840"/>
    </source>
</evidence>
<feature type="region of interest" description="Disordered" evidence="9">
    <location>
        <begin position="679"/>
        <end position="703"/>
    </location>
</feature>
<keyword evidence="2" id="KW-0808">Transferase</keyword>
<evidence type="ECO:0000256" key="2">
    <source>
        <dbReference type="ARBA" id="ARBA00022679"/>
    </source>
</evidence>
<dbReference type="GO" id="GO:0005524">
    <property type="term" value="F:ATP binding"/>
    <property type="evidence" value="ECO:0007669"/>
    <property type="project" value="UniProtKB-UniRule"/>
</dbReference>
<organism evidence="11">
    <name type="scientific">Emiliania huxleyi</name>
    <name type="common">Coccolithophore</name>
    <name type="synonym">Pontosphaera huxleyi</name>
    <dbReference type="NCBI Taxonomy" id="2903"/>
    <lineage>
        <taxon>Eukaryota</taxon>
        <taxon>Haptista</taxon>
        <taxon>Haptophyta</taxon>
        <taxon>Prymnesiophyceae</taxon>
        <taxon>Isochrysidales</taxon>
        <taxon>Noelaerhabdaceae</taxon>
        <taxon>Emiliania</taxon>
    </lineage>
</organism>
<feature type="region of interest" description="Disordered" evidence="9">
    <location>
        <begin position="386"/>
        <end position="465"/>
    </location>
</feature>
<feature type="compositionally biased region" description="Acidic residues" evidence="9">
    <location>
        <begin position="393"/>
        <end position="412"/>
    </location>
</feature>
<dbReference type="GO" id="GO:0004674">
    <property type="term" value="F:protein serine/threonine kinase activity"/>
    <property type="evidence" value="ECO:0007669"/>
    <property type="project" value="UniProtKB-KW"/>
</dbReference>
<dbReference type="GO" id="GO:0004708">
    <property type="term" value="F:MAP kinase kinase activity"/>
    <property type="evidence" value="ECO:0007669"/>
    <property type="project" value="UniProtKB-EC"/>
</dbReference>
<gene>
    <name evidence="11" type="ORF">EHUX00137_LOCUS4917</name>
</gene>
<evidence type="ECO:0000256" key="3">
    <source>
        <dbReference type="ARBA" id="ARBA00022741"/>
    </source>
</evidence>
<evidence type="ECO:0000256" key="7">
    <source>
        <dbReference type="ARBA" id="ARBA00038999"/>
    </source>
</evidence>
<comment type="similarity">
    <text evidence="6">Belongs to the protein kinase superfamily. STE Ser/Thr protein kinase family. MAP kinase kinase subfamily.</text>
</comment>
<accession>A0A7S3W0T4</accession>
<dbReference type="PROSITE" id="PS00107">
    <property type="entry name" value="PROTEIN_KINASE_ATP"/>
    <property type="match status" value="1"/>
</dbReference>
<dbReference type="Gene3D" id="1.10.510.10">
    <property type="entry name" value="Transferase(Phosphotransferase) domain 1"/>
    <property type="match status" value="1"/>
</dbReference>
<dbReference type="PROSITE" id="PS50011">
    <property type="entry name" value="PROTEIN_KINASE_DOM"/>
    <property type="match status" value="1"/>
</dbReference>
<dbReference type="PANTHER" id="PTHR48013">
    <property type="entry name" value="DUAL SPECIFICITY MITOGEN-ACTIVATED PROTEIN KINASE KINASE 5-RELATED"/>
    <property type="match status" value="1"/>
</dbReference>
<dbReference type="SMART" id="SM00220">
    <property type="entry name" value="S_TKc"/>
    <property type="match status" value="1"/>
</dbReference>
<reference evidence="11" key="1">
    <citation type="submission" date="2021-01" db="EMBL/GenBank/DDBJ databases">
        <authorList>
            <person name="Corre E."/>
            <person name="Pelletier E."/>
            <person name="Niang G."/>
            <person name="Scheremetjew M."/>
            <person name="Finn R."/>
            <person name="Kale V."/>
            <person name="Holt S."/>
            <person name="Cochrane G."/>
            <person name="Meng A."/>
            <person name="Brown T."/>
            <person name="Cohen L."/>
        </authorList>
    </citation>
    <scope>NUCLEOTIDE SEQUENCE</scope>
    <source>
        <strain evidence="11">379</strain>
    </source>
</reference>
<evidence type="ECO:0000259" key="10">
    <source>
        <dbReference type="PROSITE" id="PS50011"/>
    </source>
</evidence>
<dbReference type="AlphaFoldDB" id="A0A7S3W0T4"/>
<keyword evidence="4" id="KW-0418">Kinase</keyword>
<dbReference type="Gene3D" id="3.30.200.20">
    <property type="entry name" value="Phosphorylase Kinase, domain 1"/>
    <property type="match status" value="1"/>
</dbReference>
<dbReference type="EMBL" id="HBIR01007197">
    <property type="protein sequence ID" value="CAE0529431.1"/>
    <property type="molecule type" value="Transcribed_RNA"/>
</dbReference>
<dbReference type="SUPFAM" id="SSF56112">
    <property type="entry name" value="Protein kinase-like (PK-like)"/>
    <property type="match status" value="1"/>
</dbReference>